<dbReference type="Gene3D" id="3.40.50.410">
    <property type="entry name" value="von Willebrand factor, type A domain"/>
    <property type="match status" value="1"/>
</dbReference>
<organism evidence="3 4">
    <name type="scientific">Pseudazoarcus pumilus</name>
    <dbReference type="NCBI Taxonomy" id="2067960"/>
    <lineage>
        <taxon>Bacteria</taxon>
        <taxon>Pseudomonadati</taxon>
        <taxon>Pseudomonadota</taxon>
        <taxon>Betaproteobacteria</taxon>
        <taxon>Rhodocyclales</taxon>
        <taxon>Zoogloeaceae</taxon>
        <taxon>Pseudazoarcus</taxon>
    </lineage>
</organism>
<dbReference type="AlphaFoldDB" id="A0A2I6S2P4"/>
<protein>
    <submittedName>
        <fullName evidence="3">Nitric oxide reductase</fullName>
    </submittedName>
</protein>
<keyword evidence="4" id="KW-1185">Reference proteome</keyword>
<dbReference type="Pfam" id="PF00092">
    <property type="entry name" value="VWA"/>
    <property type="match status" value="1"/>
</dbReference>
<sequence>MPELPEHAVLLRDIERTSSTLFRALGRDPVLRVAAGRTDLGAWRDEELLCLPQWLAAFDDASLNRELYLWFVALASSFEPPVDGDWAGANEAAITRVLRDRPGIAARHDRLLAAFAGDVTRLHLNPPPGASAGAARRVRLRDDEDDDAREDRPRRTDNITHTVKMDKPAAVTEFIRVTREDDGESDEVALPPTTGAEGTSAGARVRFDVDTPSGPHEDIEVGVGIPADEWDYRKRVLLPGHCMVQEFIGRSAGGEALPERLHKHAHKLRRQFAALVPQRQWLRGQPDGTEPDLDAYVRLHADRIAGGHEREQNLYIAQRNRERDLSCMVLADLSLSTEARVSPAQCVIDVIRDSLMLFAEALTATGDRFGLFGFSSQTRAQVRFHHLKEFGANWDDAARGRVAGLKPGFYTRIGPALRHATSILERQDTSLRVLLVLTDGKPHDIDYYEERYGIEDTRMAVLEARRRRIKPFCITIDREGSSYLPHLFGVNGYTVLRRPEDLTARLPMLYAQLTGQA</sequence>
<evidence type="ECO:0000259" key="2">
    <source>
        <dbReference type="PROSITE" id="PS50234"/>
    </source>
</evidence>
<feature type="region of interest" description="Disordered" evidence="1">
    <location>
        <begin position="180"/>
        <end position="200"/>
    </location>
</feature>
<dbReference type="RefSeq" id="WP_102245561.1">
    <property type="nucleotide sequence ID" value="NZ_CP025682.1"/>
</dbReference>
<evidence type="ECO:0000313" key="3">
    <source>
        <dbReference type="EMBL" id="AUN93487.1"/>
    </source>
</evidence>
<gene>
    <name evidence="3" type="ORF">C0099_00180</name>
</gene>
<dbReference type="InterPro" id="IPR051928">
    <property type="entry name" value="NorD/CobT"/>
</dbReference>
<dbReference type="KEGG" id="atw:C0099_00180"/>
<dbReference type="SMART" id="SM00327">
    <property type="entry name" value="VWA"/>
    <property type="match status" value="1"/>
</dbReference>
<evidence type="ECO:0000313" key="4">
    <source>
        <dbReference type="Proteomes" id="UP000242205"/>
    </source>
</evidence>
<dbReference type="EMBL" id="CP025682">
    <property type="protein sequence ID" value="AUN93487.1"/>
    <property type="molecule type" value="Genomic_DNA"/>
</dbReference>
<dbReference type="InterPro" id="IPR002035">
    <property type="entry name" value="VWF_A"/>
</dbReference>
<name>A0A2I6S2P4_9RHOO</name>
<dbReference type="PROSITE" id="PS50234">
    <property type="entry name" value="VWFA"/>
    <property type="match status" value="1"/>
</dbReference>
<dbReference type="CDD" id="cd01454">
    <property type="entry name" value="vWA_norD_type"/>
    <property type="match status" value="1"/>
</dbReference>
<dbReference type="PANTHER" id="PTHR41248:SF1">
    <property type="entry name" value="NORD PROTEIN"/>
    <property type="match status" value="1"/>
</dbReference>
<dbReference type="InterPro" id="IPR036465">
    <property type="entry name" value="vWFA_dom_sf"/>
</dbReference>
<reference evidence="3 4" key="1">
    <citation type="submission" date="2018-01" db="EMBL/GenBank/DDBJ databases">
        <authorList>
            <person name="Fu G.-Y."/>
        </authorList>
    </citation>
    <scope>NUCLEOTIDE SEQUENCE [LARGE SCALE GENOMIC DNA]</scope>
    <source>
        <strain evidence="3 4">SY39</strain>
    </source>
</reference>
<feature type="compositionally biased region" description="Basic and acidic residues" evidence="1">
    <location>
        <begin position="149"/>
        <end position="158"/>
    </location>
</feature>
<feature type="region of interest" description="Disordered" evidence="1">
    <location>
        <begin position="123"/>
        <end position="158"/>
    </location>
</feature>
<accession>A0A2I6S2P4</accession>
<dbReference type="OrthoDB" id="9758211at2"/>
<dbReference type="PANTHER" id="PTHR41248">
    <property type="entry name" value="NORD PROTEIN"/>
    <property type="match status" value="1"/>
</dbReference>
<dbReference type="Proteomes" id="UP000242205">
    <property type="component" value="Chromosome"/>
</dbReference>
<feature type="domain" description="VWFA" evidence="2">
    <location>
        <begin position="326"/>
        <end position="513"/>
    </location>
</feature>
<evidence type="ECO:0000256" key="1">
    <source>
        <dbReference type="SAM" id="MobiDB-lite"/>
    </source>
</evidence>
<dbReference type="SUPFAM" id="SSF53300">
    <property type="entry name" value="vWA-like"/>
    <property type="match status" value="1"/>
</dbReference>
<proteinExistence type="predicted"/>